<keyword evidence="1" id="KW-0472">Membrane</keyword>
<gene>
    <name evidence="2" type="ORF">GX426_10565</name>
</gene>
<protein>
    <recommendedName>
        <fullName evidence="4">Heat-shock protein</fullName>
    </recommendedName>
</protein>
<evidence type="ECO:0008006" key="4">
    <source>
        <dbReference type="Google" id="ProtNLM"/>
    </source>
</evidence>
<evidence type="ECO:0000313" key="3">
    <source>
        <dbReference type="Proteomes" id="UP000544742"/>
    </source>
</evidence>
<organism evidence="2 3">
    <name type="scientific">Methanothrix soehngenii</name>
    <name type="common">Methanosaeta concilii</name>
    <dbReference type="NCBI Taxonomy" id="2223"/>
    <lineage>
        <taxon>Archaea</taxon>
        <taxon>Methanobacteriati</taxon>
        <taxon>Methanobacteriota</taxon>
        <taxon>Stenosarchaea group</taxon>
        <taxon>Methanomicrobia</taxon>
        <taxon>Methanotrichales</taxon>
        <taxon>Methanotrichaceae</taxon>
        <taxon>Methanothrix</taxon>
    </lineage>
</organism>
<evidence type="ECO:0000256" key="1">
    <source>
        <dbReference type="SAM" id="Phobius"/>
    </source>
</evidence>
<feature type="transmembrane region" description="Helical" evidence="1">
    <location>
        <begin position="40"/>
        <end position="60"/>
    </location>
</feature>
<keyword evidence="1" id="KW-0812">Transmembrane</keyword>
<reference evidence="2 3" key="1">
    <citation type="journal article" date="2020" name="Biotechnol. Biofuels">
        <title>New insights from the biogas microbiome by comprehensive genome-resolved metagenomics of nearly 1600 species originating from multiple anaerobic digesters.</title>
        <authorList>
            <person name="Campanaro S."/>
            <person name="Treu L."/>
            <person name="Rodriguez-R L.M."/>
            <person name="Kovalovszki A."/>
            <person name="Ziels R.M."/>
            <person name="Maus I."/>
            <person name="Zhu X."/>
            <person name="Kougias P.G."/>
            <person name="Basile A."/>
            <person name="Luo G."/>
            <person name="Schluter A."/>
            <person name="Konstantinidis K.T."/>
            <person name="Angelidaki I."/>
        </authorList>
    </citation>
    <scope>NUCLEOTIDE SEQUENCE [LARGE SCALE GENOMIC DNA]</scope>
    <source>
        <strain evidence="2">AS27yjCOA_157</strain>
    </source>
</reference>
<evidence type="ECO:0000313" key="2">
    <source>
        <dbReference type="EMBL" id="NLJ23530.1"/>
    </source>
</evidence>
<accession>A0A7K4AKI2</accession>
<feature type="transmembrane region" description="Helical" evidence="1">
    <location>
        <begin position="12"/>
        <end position="34"/>
    </location>
</feature>
<name>A0A7K4AKI2_METSH</name>
<proteinExistence type="predicted"/>
<feature type="transmembrane region" description="Helical" evidence="1">
    <location>
        <begin position="72"/>
        <end position="91"/>
    </location>
</feature>
<comment type="caution">
    <text evidence="2">The sequence shown here is derived from an EMBL/GenBank/DDBJ whole genome shotgun (WGS) entry which is preliminary data.</text>
</comment>
<sequence>MEYRFDNYILKAFLASGLLAVVMMALALGLIQLFRYGPGLPASITLILAAIAFVLSASFFERYEVGSIMWSMLVSIIATLILALLSGGIIYAFSENIHPWEELLSGFAICIIIAMTLLSYLKRSLGEIEY</sequence>
<dbReference type="AlphaFoldDB" id="A0A7K4AKI2"/>
<keyword evidence="1" id="KW-1133">Transmembrane helix</keyword>
<feature type="transmembrane region" description="Helical" evidence="1">
    <location>
        <begin position="103"/>
        <end position="121"/>
    </location>
</feature>
<dbReference type="EMBL" id="JAAYUN010000193">
    <property type="protein sequence ID" value="NLJ23530.1"/>
    <property type="molecule type" value="Genomic_DNA"/>
</dbReference>
<dbReference type="Proteomes" id="UP000544742">
    <property type="component" value="Unassembled WGS sequence"/>
</dbReference>